<protein>
    <submittedName>
        <fullName evidence="1">Uncharacterized protein</fullName>
    </submittedName>
</protein>
<organism evidence="1 2">
    <name type="scientific">Caligus rogercresseyi</name>
    <name type="common">Sea louse</name>
    <dbReference type="NCBI Taxonomy" id="217165"/>
    <lineage>
        <taxon>Eukaryota</taxon>
        <taxon>Metazoa</taxon>
        <taxon>Ecdysozoa</taxon>
        <taxon>Arthropoda</taxon>
        <taxon>Crustacea</taxon>
        <taxon>Multicrustacea</taxon>
        <taxon>Hexanauplia</taxon>
        <taxon>Copepoda</taxon>
        <taxon>Siphonostomatoida</taxon>
        <taxon>Caligidae</taxon>
        <taxon>Caligus</taxon>
    </lineage>
</organism>
<dbReference type="AlphaFoldDB" id="A0A7T8JT52"/>
<keyword evidence="2" id="KW-1185">Reference proteome</keyword>
<evidence type="ECO:0000313" key="1">
    <source>
        <dbReference type="EMBL" id="QQP32559.1"/>
    </source>
</evidence>
<evidence type="ECO:0000313" key="2">
    <source>
        <dbReference type="Proteomes" id="UP000595437"/>
    </source>
</evidence>
<sequence>MLDSAQRPPCVLGPYFDRSSHSLACPSGCSPMAKRFLTQQTVALLTFKVFMMS</sequence>
<dbReference type="Proteomes" id="UP000595437">
    <property type="component" value="Chromosome 20"/>
</dbReference>
<name>A0A7T8JT52_CALRO</name>
<proteinExistence type="predicted"/>
<reference evidence="2" key="1">
    <citation type="submission" date="2021-01" db="EMBL/GenBank/DDBJ databases">
        <title>Caligus Genome Assembly.</title>
        <authorList>
            <person name="Gallardo-Escarate C."/>
        </authorList>
    </citation>
    <scope>NUCLEOTIDE SEQUENCE [LARGE SCALE GENOMIC DNA]</scope>
</reference>
<accession>A0A7T8JT52</accession>
<dbReference type="EMBL" id="CP045909">
    <property type="protein sequence ID" value="QQP32559.1"/>
    <property type="molecule type" value="Genomic_DNA"/>
</dbReference>
<gene>
    <name evidence="1" type="ORF">FKW44_024903</name>
</gene>